<comment type="similarity">
    <text evidence="1">Belongs to the CFAP97 family.</text>
</comment>
<feature type="region of interest" description="Disordered" evidence="2">
    <location>
        <begin position="152"/>
        <end position="187"/>
    </location>
</feature>
<dbReference type="PANTHER" id="PTHR33768:SF6">
    <property type="entry name" value="SI:CH211-284K5.2"/>
    <property type="match status" value="1"/>
</dbReference>
<dbReference type="Pfam" id="PF13879">
    <property type="entry name" value="Hmw_CFAP97"/>
    <property type="match status" value="1"/>
</dbReference>
<dbReference type="Ensembl" id="ENSDCDT00010063400.1">
    <property type="protein sequence ID" value="ENSDCDP00010052906.1"/>
    <property type="gene ID" value="ENSDCDG00010030830.1"/>
</dbReference>
<dbReference type="AlphaFoldDB" id="A0AAY4E7K6"/>
<reference evidence="3 4" key="1">
    <citation type="submission" date="2020-06" db="EMBL/GenBank/DDBJ databases">
        <authorList>
            <consortium name="Wellcome Sanger Institute Data Sharing"/>
        </authorList>
    </citation>
    <scope>NUCLEOTIDE SEQUENCE [LARGE SCALE GENOMIC DNA]</scope>
</reference>
<protein>
    <submittedName>
        <fullName evidence="3">Uncharacterized protein</fullName>
    </submittedName>
</protein>
<evidence type="ECO:0000313" key="4">
    <source>
        <dbReference type="Proteomes" id="UP000694580"/>
    </source>
</evidence>
<organism evidence="3 4">
    <name type="scientific">Denticeps clupeoides</name>
    <name type="common">denticle herring</name>
    <dbReference type="NCBI Taxonomy" id="299321"/>
    <lineage>
        <taxon>Eukaryota</taxon>
        <taxon>Metazoa</taxon>
        <taxon>Chordata</taxon>
        <taxon>Craniata</taxon>
        <taxon>Vertebrata</taxon>
        <taxon>Euteleostomi</taxon>
        <taxon>Actinopterygii</taxon>
        <taxon>Neopterygii</taxon>
        <taxon>Teleostei</taxon>
        <taxon>Clupei</taxon>
        <taxon>Clupeiformes</taxon>
        <taxon>Denticipitoidei</taxon>
        <taxon>Denticipitidae</taxon>
        <taxon>Denticeps</taxon>
    </lineage>
</organism>
<keyword evidence="4" id="KW-1185">Reference proteome</keyword>
<sequence>MYKAYQPLRPATNKYLQMRWDQAQYEEHRTKVKNARPVVDTKGAQTPAHVQLKLKKLQLEDEKLAIVERDNQLLASKLADIVRSKGMVDHRNDYPERSLNAERRREELLKVTRENQAILHRLTGRQSDYRRPLWEESWEKVERRRDDIAKYPRGVSNKQARKLSQRADISGVTSQLAARRGGATWPK</sequence>
<reference evidence="3" key="3">
    <citation type="submission" date="2025-09" db="UniProtKB">
        <authorList>
            <consortium name="Ensembl"/>
        </authorList>
    </citation>
    <scope>IDENTIFICATION</scope>
</reference>
<gene>
    <name evidence="3" type="primary">si:ch211-284k5.2</name>
</gene>
<accession>A0AAY4E7K6</accession>
<dbReference type="PANTHER" id="PTHR33768">
    <property type="entry name" value="MIP11318P"/>
    <property type="match status" value="1"/>
</dbReference>
<dbReference type="InterPro" id="IPR029488">
    <property type="entry name" value="Hmw/CFAP97"/>
</dbReference>
<dbReference type="GeneTree" id="ENSGT00940000164099"/>
<evidence type="ECO:0000256" key="1">
    <source>
        <dbReference type="ARBA" id="ARBA00008315"/>
    </source>
</evidence>
<dbReference type="Proteomes" id="UP000694580">
    <property type="component" value="Chromosome 17"/>
</dbReference>
<reference evidence="3" key="2">
    <citation type="submission" date="2025-08" db="UniProtKB">
        <authorList>
            <consortium name="Ensembl"/>
        </authorList>
    </citation>
    <scope>IDENTIFICATION</scope>
</reference>
<proteinExistence type="inferred from homology"/>
<dbReference type="InterPro" id="IPR038792">
    <property type="entry name" value="CFAP97D1/2"/>
</dbReference>
<name>A0AAY4E7K6_9TELE</name>
<evidence type="ECO:0000256" key="2">
    <source>
        <dbReference type="SAM" id="MobiDB-lite"/>
    </source>
</evidence>
<evidence type="ECO:0000313" key="3">
    <source>
        <dbReference type="Ensembl" id="ENSDCDP00010052906.1"/>
    </source>
</evidence>